<gene>
    <name evidence="9" type="ORF">MNBD_NITROSPIRAE01-428</name>
</gene>
<dbReference type="EMBL" id="UOGF01000050">
    <property type="protein sequence ID" value="VAX29468.1"/>
    <property type="molecule type" value="Genomic_DNA"/>
</dbReference>
<evidence type="ECO:0000256" key="4">
    <source>
        <dbReference type="ARBA" id="ARBA00022801"/>
    </source>
</evidence>
<evidence type="ECO:0000256" key="2">
    <source>
        <dbReference type="ARBA" id="ARBA00022670"/>
    </source>
</evidence>
<proteinExistence type="predicted"/>
<keyword evidence="6" id="KW-0482">Metalloprotease</keyword>
<dbReference type="InterPro" id="IPR051156">
    <property type="entry name" value="Mito/Outer_Membr_Metalloprot"/>
</dbReference>
<evidence type="ECO:0000256" key="5">
    <source>
        <dbReference type="ARBA" id="ARBA00022833"/>
    </source>
</evidence>
<dbReference type="GO" id="GO:0004222">
    <property type="term" value="F:metalloendopeptidase activity"/>
    <property type="evidence" value="ECO:0007669"/>
    <property type="project" value="InterPro"/>
</dbReference>
<protein>
    <recommendedName>
        <fullName evidence="8">Peptidase M48 domain-containing protein</fullName>
    </recommendedName>
</protein>
<dbReference type="InterPro" id="IPR019734">
    <property type="entry name" value="TPR_rpt"/>
</dbReference>
<feature type="domain" description="Peptidase M48" evidence="8">
    <location>
        <begin position="76"/>
        <end position="250"/>
    </location>
</feature>
<dbReference type="PROSITE" id="PS51257">
    <property type="entry name" value="PROKAR_LIPOPROTEIN"/>
    <property type="match status" value="1"/>
</dbReference>
<keyword evidence="2" id="KW-0645">Protease</keyword>
<dbReference type="Pfam" id="PF01435">
    <property type="entry name" value="Peptidase_M48"/>
    <property type="match status" value="1"/>
</dbReference>
<dbReference type="GO" id="GO:0051603">
    <property type="term" value="P:proteolysis involved in protein catabolic process"/>
    <property type="evidence" value="ECO:0007669"/>
    <property type="project" value="TreeGrafter"/>
</dbReference>
<dbReference type="PANTHER" id="PTHR22726">
    <property type="entry name" value="METALLOENDOPEPTIDASE OMA1"/>
    <property type="match status" value="1"/>
</dbReference>
<feature type="region of interest" description="Disordered" evidence="7">
    <location>
        <begin position="26"/>
        <end position="50"/>
    </location>
</feature>
<accession>A0A3B1D079</accession>
<dbReference type="GO" id="GO:0046872">
    <property type="term" value="F:metal ion binding"/>
    <property type="evidence" value="ECO:0007669"/>
    <property type="project" value="UniProtKB-KW"/>
</dbReference>
<dbReference type="Pfam" id="PF13181">
    <property type="entry name" value="TPR_8"/>
    <property type="match status" value="1"/>
</dbReference>
<evidence type="ECO:0000256" key="7">
    <source>
        <dbReference type="SAM" id="MobiDB-lite"/>
    </source>
</evidence>
<reference evidence="9" key="1">
    <citation type="submission" date="2018-06" db="EMBL/GenBank/DDBJ databases">
        <authorList>
            <person name="Zhirakovskaya E."/>
        </authorList>
    </citation>
    <scope>NUCLEOTIDE SEQUENCE</scope>
</reference>
<name>A0A3B1D079_9ZZZZ</name>
<evidence type="ECO:0000256" key="6">
    <source>
        <dbReference type="ARBA" id="ARBA00023049"/>
    </source>
</evidence>
<dbReference type="AlphaFoldDB" id="A0A3B1D079"/>
<feature type="compositionally biased region" description="Polar residues" evidence="7">
    <location>
        <begin position="26"/>
        <end position="40"/>
    </location>
</feature>
<evidence type="ECO:0000259" key="8">
    <source>
        <dbReference type="Pfam" id="PF01435"/>
    </source>
</evidence>
<keyword evidence="4" id="KW-0378">Hydrolase</keyword>
<evidence type="ECO:0000256" key="3">
    <source>
        <dbReference type="ARBA" id="ARBA00022723"/>
    </source>
</evidence>
<keyword evidence="5" id="KW-0862">Zinc</keyword>
<organism evidence="9">
    <name type="scientific">hydrothermal vent metagenome</name>
    <dbReference type="NCBI Taxonomy" id="652676"/>
    <lineage>
        <taxon>unclassified sequences</taxon>
        <taxon>metagenomes</taxon>
        <taxon>ecological metagenomes</taxon>
    </lineage>
</organism>
<dbReference type="SMART" id="SM00028">
    <property type="entry name" value="TPR"/>
    <property type="match status" value="4"/>
</dbReference>
<dbReference type="SUPFAM" id="SSF48452">
    <property type="entry name" value="TPR-like"/>
    <property type="match status" value="1"/>
</dbReference>
<dbReference type="InterPro" id="IPR001915">
    <property type="entry name" value="Peptidase_M48"/>
</dbReference>
<dbReference type="GO" id="GO:0016020">
    <property type="term" value="C:membrane"/>
    <property type="evidence" value="ECO:0007669"/>
    <property type="project" value="TreeGrafter"/>
</dbReference>
<sequence>MKKIIVIFFVLLTACSGVSVSSEAPSESKASQTESASSHYVPQAPPPSKRKEIGRQFIHAALQEYEFVTDYEVVSQINRIGKDILQAMGEDPENFHFFIVRQNQLNAFAVPGGYIFFFDGLLKELGSIDALAGVMAHEIAHVQRDHFFKDQKKISAINLATMASLILAGLTGKNIGAAGVIGSGINISTQLKFSRKNEEDADLFAIKYLKQTDYNPLGLAEFFETLSFYAGFTRGTQVPYFSTHPGLSERRFMVETLMKDLPVKKKTPDVSTIDWRNDWGRLRAILGVAGKTSLSENLSDEEGLSEQSTERAALGRKSYLSALAASRRGELQAASRDYQSAIESDPTQAIYHADLSNVWMQLQKADLAKAAALESIRLSEDHAIPYLVLGMIAQSESDHKAAVKYLESAKNRAPDHAFISLQLARSYYAIKIPAKEKFYLGRYHRLKLEPEKAMLNFQNALSLLDDRSPLAFITKREMDEIALHGV</sequence>
<evidence type="ECO:0000313" key="9">
    <source>
        <dbReference type="EMBL" id="VAX29468.1"/>
    </source>
</evidence>
<comment type="cofactor">
    <cofactor evidence="1">
        <name>Zn(2+)</name>
        <dbReference type="ChEBI" id="CHEBI:29105"/>
    </cofactor>
</comment>
<dbReference type="InterPro" id="IPR011990">
    <property type="entry name" value="TPR-like_helical_dom_sf"/>
</dbReference>
<evidence type="ECO:0000256" key="1">
    <source>
        <dbReference type="ARBA" id="ARBA00001947"/>
    </source>
</evidence>
<dbReference type="Gene3D" id="3.30.2010.10">
    <property type="entry name" value="Metalloproteases ('zincins'), catalytic domain"/>
    <property type="match status" value="1"/>
</dbReference>
<dbReference type="Gene3D" id="1.25.40.10">
    <property type="entry name" value="Tetratricopeptide repeat domain"/>
    <property type="match status" value="1"/>
</dbReference>
<dbReference type="PANTHER" id="PTHR22726:SF1">
    <property type="entry name" value="METALLOENDOPEPTIDASE OMA1, MITOCHONDRIAL"/>
    <property type="match status" value="1"/>
</dbReference>
<keyword evidence="3" id="KW-0479">Metal-binding</keyword>